<comment type="caution">
    <text evidence="1">The sequence shown here is derived from an EMBL/GenBank/DDBJ whole genome shotgun (WGS) entry which is preliminary data.</text>
</comment>
<organism evidence="1 2">
    <name type="scientific">Streptomyces malaysiensis</name>
    <dbReference type="NCBI Taxonomy" id="92644"/>
    <lineage>
        <taxon>Bacteria</taxon>
        <taxon>Bacillati</taxon>
        <taxon>Actinomycetota</taxon>
        <taxon>Actinomycetes</taxon>
        <taxon>Kitasatosporales</taxon>
        <taxon>Streptomycetaceae</taxon>
        <taxon>Streptomyces</taxon>
        <taxon>Streptomyces violaceusniger group</taxon>
    </lineage>
</organism>
<evidence type="ECO:0000313" key="1">
    <source>
        <dbReference type="EMBL" id="NIY69341.1"/>
    </source>
</evidence>
<dbReference type="AlphaFoldDB" id="A0A7X5XCC4"/>
<evidence type="ECO:0000313" key="2">
    <source>
        <dbReference type="Proteomes" id="UP000536624"/>
    </source>
</evidence>
<dbReference type="EMBL" id="JAALLH010000001">
    <property type="protein sequence ID" value="NIY69341.1"/>
    <property type="molecule type" value="Genomic_DNA"/>
</dbReference>
<dbReference type="Proteomes" id="UP000536624">
    <property type="component" value="Unassembled WGS sequence"/>
</dbReference>
<protein>
    <submittedName>
        <fullName evidence="1">Uncharacterized protein</fullName>
    </submittedName>
</protein>
<gene>
    <name evidence="1" type="ORF">SMALB_7460</name>
</gene>
<sequence length="171" mass="18770">MTRRPPSWRQTEDLRASRSCGREFCPSSCSVRVDADPASSRQCSDNRRPAAVFFRLPTMFPSLCLWRRSSVGDFDAEGTAAVGVGAGQPQDSWREGVRDRVGGHLGDDQEGIVGCAGRHSPTGQGGTHVVSQCAKRLQGAWQRKHTLDTFRWRHFRAGGCAHGRLTHLVPA</sequence>
<name>A0A7X5XCC4_STRMQ</name>
<reference evidence="1 2" key="1">
    <citation type="submission" date="2020-02" db="EMBL/GenBank/DDBJ databases">
        <title>Streptomyces malaysiensis DSM14702 (JHCC583434, PFL_A843) Genome sequencing and assembly.</title>
        <authorList>
            <person name="Samborskyy M."/>
        </authorList>
    </citation>
    <scope>NUCLEOTIDE SEQUENCE [LARGE SCALE GENOMIC DNA]</scope>
    <source>
        <strain evidence="1 2">DSM 14702</strain>
    </source>
</reference>
<accession>A0A7X5XCC4</accession>
<proteinExistence type="predicted"/>